<dbReference type="InterPro" id="IPR009003">
    <property type="entry name" value="Peptidase_S1_PA"/>
</dbReference>
<keyword evidence="7" id="KW-1185">Reference proteome</keyword>
<dbReference type="PANTHER" id="PTHR43343:SF3">
    <property type="entry name" value="PROTEASE DO-LIKE 8, CHLOROPLASTIC"/>
    <property type="match status" value="1"/>
</dbReference>
<dbReference type="InterPro" id="IPR051201">
    <property type="entry name" value="Chloro_Bact_Ser_Proteases"/>
</dbReference>
<gene>
    <name evidence="6" type="ORF">JOC49_001956</name>
</gene>
<proteinExistence type="inferred from homology"/>
<dbReference type="InterPro" id="IPR001478">
    <property type="entry name" value="PDZ"/>
</dbReference>
<dbReference type="GO" id="GO:0006508">
    <property type="term" value="P:proteolysis"/>
    <property type="evidence" value="ECO:0007669"/>
    <property type="project" value="UniProtKB-KW"/>
</dbReference>
<evidence type="ECO:0000313" key="7">
    <source>
        <dbReference type="Proteomes" id="UP000767854"/>
    </source>
</evidence>
<dbReference type="SUPFAM" id="SSF50156">
    <property type="entry name" value="PDZ domain-like"/>
    <property type="match status" value="1"/>
</dbReference>
<dbReference type="EMBL" id="JAFBDT010000017">
    <property type="protein sequence ID" value="MBM7562406.1"/>
    <property type="molecule type" value="Genomic_DNA"/>
</dbReference>
<dbReference type="PROSITE" id="PS50106">
    <property type="entry name" value="PDZ"/>
    <property type="match status" value="1"/>
</dbReference>
<dbReference type="InterPro" id="IPR036034">
    <property type="entry name" value="PDZ_sf"/>
</dbReference>
<dbReference type="SMART" id="SM00228">
    <property type="entry name" value="PDZ"/>
    <property type="match status" value="1"/>
</dbReference>
<dbReference type="InterPro" id="IPR001940">
    <property type="entry name" value="Peptidase_S1C"/>
</dbReference>
<comment type="similarity">
    <text evidence="1">Belongs to the peptidase S1C family.</text>
</comment>
<evidence type="ECO:0000256" key="2">
    <source>
        <dbReference type="ARBA" id="ARBA00022670"/>
    </source>
</evidence>
<accession>A0ABS2MSJ8</accession>
<dbReference type="InterPro" id="IPR043504">
    <property type="entry name" value="Peptidase_S1_PA_chymotrypsin"/>
</dbReference>
<dbReference type="Gene3D" id="2.40.10.10">
    <property type="entry name" value="Trypsin-like serine proteases"/>
    <property type="match status" value="2"/>
</dbReference>
<keyword evidence="4" id="KW-0472">Membrane</keyword>
<feature type="transmembrane region" description="Helical" evidence="4">
    <location>
        <begin position="37"/>
        <end position="58"/>
    </location>
</feature>
<keyword evidence="4" id="KW-1133">Transmembrane helix</keyword>
<dbReference type="Pfam" id="PF13365">
    <property type="entry name" value="Trypsin_2"/>
    <property type="match status" value="1"/>
</dbReference>
<sequence>MDFEKYDRTEEDIFYGTPRTVENTPSGGPKKGRGKQFFVFLLILALISGTTYTIGYYYGQINLNTSKIETQVQTLLKDNYEAEIYTAVADYLDENGTDVQRIDTDYSQIYDNISGSIVGITSKKTYYDWFNIQRQTGGSGSGVVVGETPDAFYIVTNFHVIDGATEVVVDITEGEVAEAKLVGHDSDTDLAVVSIQKSDISELIVNTMKPIQIGDSNMLKVGEPAIAIGNPLGYNRTLTAGFVSALDRDVQDDAGVKYIQIDAAINPGNSGGALVNRKGELVGINTAKIVDTQVEGIGFAIPSNTMKPIVDEIIENGYVSRPYIGIGGVEIGEDDSELYEIPMGVMIRYIYEGSPAEKAGLKESDLIIGVDSVKVFTMDDLTGYISDLKPGDTIDLKIIRNGDEKMTVEIVLGNRGQN</sequence>
<keyword evidence="2 6" id="KW-0645">Protease</keyword>
<dbReference type="SUPFAM" id="SSF50494">
    <property type="entry name" value="Trypsin-like serine proteases"/>
    <property type="match status" value="1"/>
</dbReference>
<dbReference type="CDD" id="cd06779">
    <property type="entry name" value="cpPDZ_Deg_HtrA-like"/>
    <property type="match status" value="1"/>
</dbReference>
<dbReference type="PANTHER" id="PTHR43343">
    <property type="entry name" value="PEPTIDASE S12"/>
    <property type="match status" value="1"/>
</dbReference>
<dbReference type="PRINTS" id="PR00834">
    <property type="entry name" value="PROTEASES2C"/>
</dbReference>
<feature type="domain" description="PDZ" evidence="5">
    <location>
        <begin position="328"/>
        <end position="385"/>
    </location>
</feature>
<dbReference type="EC" id="3.4.21.107" evidence="6"/>
<evidence type="ECO:0000256" key="3">
    <source>
        <dbReference type="ARBA" id="ARBA00022801"/>
    </source>
</evidence>
<comment type="caution">
    <text evidence="6">The sequence shown here is derived from an EMBL/GenBank/DDBJ whole genome shotgun (WGS) entry which is preliminary data.</text>
</comment>
<dbReference type="Gene3D" id="2.30.42.10">
    <property type="match status" value="1"/>
</dbReference>
<evidence type="ECO:0000313" key="6">
    <source>
        <dbReference type="EMBL" id="MBM7562406.1"/>
    </source>
</evidence>
<dbReference type="Proteomes" id="UP000767854">
    <property type="component" value="Unassembled WGS sequence"/>
</dbReference>
<protein>
    <submittedName>
        <fullName evidence="6">Serine protease Do</fullName>
        <ecNumber evidence="6">3.4.21.107</ecNumber>
    </submittedName>
</protein>
<organism evidence="6 7">
    <name type="scientific">Fusibacter tunisiensis</name>
    <dbReference type="NCBI Taxonomy" id="1008308"/>
    <lineage>
        <taxon>Bacteria</taxon>
        <taxon>Bacillati</taxon>
        <taxon>Bacillota</taxon>
        <taxon>Clostridia</taxon>
        <taxon>Eubacteriales</taxon>
        <taxon>Eubacteriales Family XII. Incertae Sedis</taxon>
        <taxon>Fusibacter</taxon>
    </lineage>
</organism>
<dbReference type="RefSeq" id="WP_204664806.1">
    <property type="nucleotide sequence ID" value="NZ_JAFBDT010000017.1"/>
</dbReference>
<keyword evidence="4" id="KW-0812">Transmembrane</keyword>
<evidence type="ECO:0000256" key="4">
    <source>
        <dbReference type="SAM" id="Phobius"/>
    </source>
</evidence>
<name>A0ABS2MSJ8_9FIRM</name>
<evidence type="ECO:0000256" key="1">
    <source>
        <dbReference type="ARBA" id="ARBA00010541"/>
    </source>
</evidence>
<evidence type="ECO:0000259" key="5">
    <source>
        <dbReference type="PROSITE" id="PS50106"/>
    </source>
</evidence>
<reference evidence="6 7" key="1">
    <citation type="submission" date="2021-01" db="EMBL/GenBank/DDBJ databases">
        <title>Genomic Encyclopedia of Type Strains, Phase IV (KMG-IV): sequencing the most valuable type-strain genomes for metagenomic binning, comparative biology and taxonomic classification.</title>
        <authorList>
            <person name="Goeker M."/>
        </authorList>
    </citation>
    <scope>NUCLEOTIDE SEQUENCE [LARGE SCALE GENOMIC DNA]</scope>
    <source>
        <strain evidence="6 7">DSM 24436</strain>
    </source>
</reference>
<dbReference type="GO" id="GO:0008233">
    <property type="term" value="F:peptidase activity"/>
    <property type="evidence" value="ECO:0007669"/>
    <property type="project" value="UniProtKB-KW"/>
</dbReference>
<dbReference type="Pfam" id="PF13180">
    <property type="entry name" value="PDZ_2"/>
    <property type="match status" value="1"/>
</dbReference>
<keyword evidence="3 6" id="KW-0378">Hydrolase</keyword>